<feature type="region of interest" description="Disordered" evidence="1">
    <location>
        <begin position="223"/>
        <end position="266"/>
    </location>
</feature>
<dbReference type="Pfam" id="PF12576">
    <property type="entry name" value="DUF3754"/>
    <property type="match status" value="1"/>
</dbReference>
<comment type="caution">
    <text evidence="2">The sequence shown here is derived from an EMBL/GenBank/DDBJ whole genome shotgun (WGS) entry which is preliminary data.</text>
</comment>
<evidence type="ECO:0000313" key="3">
    <source>
        <dbReference type="Proteomes" id="UP000815325"/>
    </source>
</evidence>
<organism evidence="2 3">
    <name type="scientific">Dunaliella salina</name>
    <name type="common">Green alga</name>
    <name type="synonym">Protococcus salinus</name>
    <dbReference type="NCBI Taxonomy" id="3046"/>
    <lineage>
        <taxon>Eukaryota</taxon>
        <taxon>Viridiplantae</taxon>
        <taxon>Chlorophyta</taxon>
        <taxon>core chlorophytes</taxon>
        <taxon>Chlorophyceae</taxon>
        <taxon>CS clade</taxon>
        <taxon>Chlamydomonadales</taxon>
        <taxon>Dunaliellaceae</taxon>
        <taxon>Dunaliella</taxon>
    </lineage>
</organism>
<keyword evidence="3" id="KW-1185">Reference proteome</keyword>
<proteinExistence type="predicted"/>
<gene>
    <name evidence="2" type="ORF">DUNSADRAFT_3102</name>
</gene>
<accession>A0ABZ3KB90</accession>
<dbReference type="EMBL" id="MU070925">
    <property type="protein sequence ID" value="KAF5826438.1"/>
    <property type="molecule type" value="Genomic_DNA"/>
</dbReference>
<dbReference type="Proteomes" id="UP000815325">
    <property type="component" value="Unassembled WGS sequence"/>
</dbReference>
<name>A0ABZ3KB90_DUNSA</name>
<feature type="region of interest" description="Disordered" evidence="1">
    <location>
        <begin position="342"/>
        <end position="398"/>
    </location>
</feature>
<feature type="compositionally biased region" description="Basic and acidic residues" evidence="1">
    <location>
        <begin position="358"/>
        <end position="374"/>
    </location>
</feature>
<dbReference type="PANTHER" id="PTHR33645:SF2">
    <property type="entry name" value="FAMILY PROTEIN, PUTATIVE (DUF3754)-RELATED"/>
    <property type="match status" value="1"/>
</dbReference>
<reference evidence="2" key="1">
    <citation type="submission" date="2017-08" db="EMBL/GenBank/DDBJ databases">
        <authorList>
            <person name="Polle J.E."/>
            <person name="Barry K."/>
            <person name="Cushman J."/>
            <person name="Schmutz J."/>
            <person name="Tran D."/>
            <person name="Hathwaick L.T."/>
            <person name="Yim W.C."/>
            <person name="Jenkins J."/>
            <person name="Mckie-Krisberg Z.M."/>
            <person name="Prochnik S."/>
            <person name="Lindquist E."/>
            <person name="Dockter R.B."/>
            <person name="Adam C."/>
            <person name="Molina H."/>
            <person name="Bunkerborg J."/>
            <person name="Jin E."/>
            <person name="Buchheim M."/>
            <person name="Magnuson J."/>
        </authorList>
    </citation>
    <scope>NUCLEOTIDE SEQUENCE</scope>
    <source>
        <strain evidence="2">CCAP 19/18</strain>
    </source>
</reference>
<sequence>MWSAQKCIPVHRLEIAVLYRRVQRPEQTGFLGRMKGLASAIWKRGTRRSPPAPKTKILRPPISLQIYRDIPLPTWSVVLPEKVLQFRPLDFLRTDLFAAAGLVAALAQARYESFYLDVVTAVSASIFLIRIFLGFRRQVDRYRVRLAEILREKTVACDATAIQYMAASAADQQFAQAALCYVLLLQHQNDTAHQDCTAHQRQDNTQQRQDGAAYQCQDDIHQHQDSKAYQKDTACQRQEDIAHQDSTAPPRHGDFQQHQDSTAHQKDAVREHHYNIHWHQHSTAHREDTAQGSKSRQGCTGIGLEVLASRAEQLLADHAGLRVCVNVDQAMSELLQRGLARRVPPMSPSNGELPLDDGQSHAGEDAQHSFHETGGKLGQEGRGTQHSVPKIEGGSHQRKTEGQFFQAVDPCVAQQVLEQQWDSILWQRVHSTLGRVEALSGSEPLGRS</sequence>
<dbReference type="PANTHER" id="PTHR33645">
    <property type="entry name" value="AMINOPEPTIDASE (DUF3754)"/>
    <property type="match status" value="1"/>
</dbReference>
<evidence type="ECO:0000256" key="1">
    <source>
        <dbReference type="SAM" id="MobiDB-lite"/>
    </source>
</evidence>
<evidence type="ECO:0000313" key="2">
    <source>
        <dbReference type="EMBL" id="KAF5826438.1"/>
    </source>
</evidence>
<feature type="compositionally biased region" description="Basic and acidic residues" evidence="1">
    <location>
        <begin position="251"/>
        <end position="266"/>
    </location>
</feature>
<dbReference type="InterPro" id="IPR022227">
    <property type="entry name" value="DUF3754"/>
</dbReference>
<protein>
    <submittedName>
        <fullName evidence="2">Uncharacterized protein</fullName>
    </submittedName>
</protein>